<proteinExistence type="predicted"/>
<dbReference type="PANTHER" id="PTHR30432:SF1">
    <property type="entry name" value="DNA-BINDING TRANSCRIPTIONAL DUAL REGULATOR MODE"/>
    <property type="match status" value="1"/>
</dbReference>
<dbReference type="InterPro" id="IPR008995">
    <property type="entry name" value="Mo/tungstate-bd_C_term_dom"/>
</dbReference>
<dbReference type="GO" id="GO:0003700">
    <property type="term" value="F:DNA-binding transcription factor activity"/>
    <property type="evidence" value="ECO:0007669"/>
    <property type="project" value="InterPro"/>
</dbReference>
<dbReference type="Gene3D" id="1.10.10.10">
    <property type="entry name" value="Winged helix-like DNA-binding domain superfamily/Winged helix DNA-binding domain"/>
    <property type="match status" value="1"/>
</dbReference>
<dbReference type="InterPro" id="IPR051815">
    <property type="entry name" value="Molybdate_resp_trans_reg"/>
</dbReference>
<evidence type="ECO:0000259" key="1">
    <source>
        <dbReference type="Pfam" id="PF00126"/>
    </source>
</evidence>
<dbReference type="Proteomes" id="UP000008035">
    <property type="component" value="Chromosome"/>
</dbReference>
<dbReference type="Pfam" id="PF00126">
    <property type="entry name" value="HTH_1"/>
    <property type="match status" value="1"/>
</dbReference>
<evidence type="ECO:0000313" key="4">
    <source>
        <dbReference type="Proteomes" id="UP000008035"/>
    </source>
</evidence>
<name>K0MDW9_BORPB</name>
<reference evidence="3 4" key="1">
    <citation type="journal article" date="2012" name="BMC Genomics">
        <title>Comparative genomics of the classical Bordetella subspecies: the evolution and exchange of virulence-associated diversity amongst closely related pathogens.</title>
        <authorList>
            <person name="Park J."/>
            <person name="Zhang Y."/>
            <person name="Buboltz A.M."/>
            <person name="Zhang X."/>
            <person name="Schuster S.C."/>
            <person name="Ahuja U."/>
            <person name="Liu M."/>
            <person name="Miller J.F."/>
            <person name="Sebaihia M."/>
            <person name="Bentley S.D."/>
            <person name="Parkhill J."/>
            <person name="Harvill E.T."/>
        </authorList>
    </citation>
    <scope>NUCLEOTIDE SEQUENCE [LARGE SCALE GENOMIC DNA]</scope>
    <source>
        <strain evidence="3 4">Bpp5</strain>
    </source>
</reference>
<dbReference type="RefSeq" id="WP_015039426.1">
    <property type="nucleotide sequence ID" value="NC_018828.1"/>
</dbReference>
<accession>K0MDW9</accession>
<dbReference type="InterPro" id="IPR000847">
    <property type="entry name" value="LysR_HTH_N"/>
</dbReference>
<organism evidence="3 4">
    <name type="scientific">Bordetella parapertussis (strain Bpp5)</name>
    <dbReference type="NCBI Taxonomy" id="1208660"/>
    <lineage>
        <taxon>Bacteria</taxon>
        <taxon>Pseudomonadati</taxon>
        <taxon>Pseudomonadota</taxon>
        <taxon>Betaproteobacteria</taxon>
        <taxon>Burkholderiales</taxon>
        <taxon>Alcaligenaceae</taxon>
        <taxon>Bordetella</taxon>
    </lineage>
</organism>
<dbReference type="SUPFAM" id="SSF50331">
    <property type="entry name" value="MOP-like"/>
    <property type="match status" value="1"/>
</dbReference>
<dbReference type="InterPro" id="IPR005116">
    <property type="entry name" value="Transp-assoc_OB_typ1"/>
</dbReference>
<feature type="domain" description="HTH lysR-type" evidence="1">
    <location>
        <begin position="28"/>
        <end position="74"/>
    </location>
</feature>
<evidence type="ECO:0000313" key="3">
    <source>
        <dbReference type="EMBL" id="CCJ48930.1"/>
    </source>
</evidence>
<evidence type="ECO:0000259" key="2">
    <source>
        <dbReference type="Pfam" id="PF03459"/>
    </source>
</evidence>
<dbReference type="AlphaFoldDB" id="K0MDW9"/>
<gene>
    <name evidence="3" type="ordered locus">BN117_1597</name>
</gene>
<dbReference type="HOGENOM" id="CLU_2080218_0_0_4"/>
<dbReference type="EMBL" id="HE965803">
    <property type="protein sequence ID" value="CCJ48930.1"/>
    <property type="molecule type" value="Genomic_DNA"/>
</dbReference>
<sequence length="117" mass="11880">MSAPSLQLDGTLWLRSGDQPWGGQHRIDLLAQIEATGSISAAARAAGMSYKDAWDAIDAMNNLAGEPLVLRSAGGRGGGGTLAAIITEESARDLALAAGTPVCALFDAASVMLGVLD</sequence>
<dbReference type="SUPFAM" id="SSF46785">
    <property type="entry name" value="Winged helix' DNA-binding domain"/>
    <property type="match status" value="1"/>
</dbReference>
<dbReference type="InterPro" id="IPR036390">
    <property type="entry name" value="WH_DNA-bd_sf"/>
</dbReference>
<dbReference type="KEGG" id="bpar:BN117_1597"/>
<dbReference type="Pfam" id="PF03459">
    <property type="entry name" value="TOBE"/>
    <property type="match status" value="1"/>
</dbReference>
<feature type="domain" description="Transport-associated OB type 1" evidence="2">
    <location>
        <begin position="77"/>
        <end position="113"/>
    </location>
</feature>
<dbReference type="InterPro" id="IPR036388">
    <property type="entry name" value="WH-like_DNA-bd_sf"/>
</dbReference>
<dbReference type="PANTHER" id="PTHR30432">
    <property type="entry name" value="TRANSCRIPTIONAL REGULATOR MODE"/>
    <property type="match status" value="1"/>
</dbReference>
<protein>
    <submittedName>
        <fullName evidence="3">Molybdenum-binding protein</fullName>
    </submittedName>
</protein>